<proteinExistence type="predicted"/>
<accession>A0ABU6IQ63</accession>
<reference evidence="1 2" key="1">
    <citation type="submission" date="2024-01" db="EMBL/GenBank/DDBJ databases">
        <title>The strains designed SYSU M86414 and SYSU M84420 isolated from the marine sediment in San Sha City (Hainan Province, China).</title>
        <authorList>
            <person name="Guo D."/>
        </authorList>
    </citation>
    <scope>NUCLEOTIDE SEQUENCE [LARGE SCALE GENOMIC DNA]</scope>
    <source>
        <strain evidence="1 2">SYSU M84420</strain>
    </source>
</reference>
<evidence type="ECO:0000313" key="1">
    <source>
        <dbReference type="EMBL" id="MEC4265143.1"/>
    </source>
</evidence>
<keyword evidence="2" id="KW-1185">Reference proteome</keyword>
<comment type="caution">
    <text evidence="1">The sequence shown here is derived from an EMBL/GenBank/DDBJ whole genome shotgun (WGS) entry which is preliminary data.</text>
</comment>
<gene>
    <name evidence="1" type="ORF">VOP03_07290</name>
</gene>
<dbReference type="RefSeq" id="WP_326278136.1">
    <property type="nucleotide sequence ID" value="NZ_JAYKYV010000005.1"/>
</dbReference>
<name>A0ABU6IQ63_9FLAO</name>
<evidence type="ECO:0000313" key="2">
    <source>
        <dbReference type="Proteomes" id="UP001355298"/>
    </source>
</evidence>
<protein>
    <submittedName>
        <fullName evidence="1">Uncharacterized protein</fullName>
    </submittedName>
</protein>
<organism evidence="1 2">
    <name type="scientific">Flagellimonas halotolerans</name>
    <dbReference type="NCBI Taxonomy" id="3112164"/>
    <lineage>
        <taxon>Bacteria</taxon>
        <taxon>Pseudomonadati</taxon>
        <taxon>Bacteroidota</taxon>
        <taxon>Flavobacteriia</taxon>
        <taxon>Flavobacteriales</taxon>
        <taxon>Flavobacteriaceae</taxon>
        <taxon>Flagellimonas</taxon>
    </lineage>
</organism>
<dbReference type="Proteomes" id="UP001355298">
    <property type="component" value="Unassembled WGS sequence"/>
</dbReference>
<sequence>MALMSLLAQAERKFLESNPAVFMSALSRVAVTNAQRTQDWNESVFTYNKIIQTYRSYQYDQIEVPRVAVQERADFVLKSINSK</sequence>
<dbReference type="EMBL" id="JAYMGW010000005">
    <property type="protein sequence ID" value="MEC4265143.1"/>
    <property type="molecule type" value="Genomic_DNA"/>
</dbReference>